<evidence type="ECO:0000259" key="13">
    <source>
        <dbReference type="Pfam" id="PF08263"/>
    </source>
</evidence>
<keyword evidence="4 11" id="KW-0812">Transmembrane</keyword>
<keyword evidence="8 11" id="KW-0472">Membrane</keyword>
<dbReference type="PANTHER" id="PTHR48063:SF98">
    <property type="entry name" value="LRR RECEPTOR-LIKE SERINE_THREONINE-PROTEIN KINASE FLS2"/>
    <property type="match status" value="1"/>
</dbReference>
<dbReference type="AlphaFoldDB" id="A0A251QGA3"/>
<evidence type="ECO:0000256" key="6">
    <source>
        <dbReference type="ARBA" id="ARBA00022737"/>
    </source>
</evidence>
<dbReference type="SUPFAM" id="SSF52058">
    <property type="entry name" value="L domain-like"/>
    <property type="match status" value="1"/>
</dbReference>
<dbReference type="FunFam" id="3.80.10.10:FF:000111">
    <property type="entry name" value="LRR receptor-like serine/threonine-protein kinase ERECTA"/>
    <property type="match status" value="1"/>
</dbReference>
<feature type="domain" description="Leucine-rich repeat-containing N-terminal plant-type" evidence="13">
    <location>
        <begin position="43"/>
        <end position="84"/>
    </location>
</feature>
<comment type="subcellular location">
    <subcellularLocation>
        <location evidence="1">Membrane</location>
        <topology evidence="1">Single-pass type I membrane protein</topology>
    </subcellularLocation>
</comment>
<evidence type="ECO:0000256" key="2">
    <source>
        <dbReference type="ARBA" id="ARBA00009592"/>
    </source>
</evidence>
<keyword evidence="9" id="KW-0675">Receptor</keyword>
<feature type="chain" id="PRO_5011970496" description="Leucine-rich repeat-containing N-terminal plant-type domain-containing protein" evidence="12">
    <location>
        <begin position="25"/>
        <end position="325"/>
    </location>
</feature>
<keyword evidence="7 11" id="KW-1133">Transmembrane helix</keyword>
<keyword evidence="3" id="KW-0433">Leucine-rich repeat</keyword>
<dbReference type="Gene3D" id="3.80.10.10">
    <property type="entry name" value="Ribonuclease Inhibitor"/>
    <property type="match status" value="2"/>
</dbReference>
<evidence type="ECO:0000256" key="1">
    <source>
        <dbReference type="ARBA" id="ARBA00004479"/>
    </source>
</evidence>
<reference evidence="14 15" key="1">
    <citation type="journal article" date="2013" name="Nat. Genet.">
        <title>The high-quality draft genome of peach (Prunus persica) identifies unique patterns of genetic diversity, domestication and genome evolution.</title>
        <authorList>
            <consortium name="International Peach Genome Initiative"/>
            <person name="Verde I."/>
            <person name="Abbott A.G."/>
            <person name="Scalabrin S."/>
            <person name="Jung S."/>
            <person name="Shu S."/>
            <person name="Marroni F."/>
            <person name="Zhebentyayeva T."/>
            <person name="Dettori M.T."/>
            <person name="Grimwood J."/>
            <person name="Cattonaro F."/>
            <person name="Zuccolo A."/>
            <person name="Rossini L."/>
            <person name="Jenkins J."/>
            <person name="Vendramin E."/>
            <person name="Meisel L.A."/>
            <person name="Decroocq V."/>
            <person name="Sosinski B."/>
            <person name="Prochnik S."/>
            <person name="Mitros T."/>
            <person name="Policriti A."/>
            <person name="Cipriani G."/>
            <person name="Dondini L."/>
            <person name="Ficklin S."/>
            <person name="Goodstein D.M."/>
            <person name="Xuan P."/>
            <person name="Del Fabbro C."/>
            <person name="Aramini V."/>
            <person name="Copetti D."/>
            <person name="Gonzalez S."/>
            <person name="Horner D.S."/>
            <person name="Falchi R."/>
            <person name="Lucas S."/>
            <person name="Mica E."/>
            <person name="Maldonado J."/>
            <person name="Lazzari B."/>
            <person name="Bielenberg D."/>
            <person name="Pirona R."/>
            <person name="Miculan M."/>
            <person name="Barakat A."/>
            <person name="Testolin R."/>
            <person name="Stella A."/>
            <person name="Tartarini S."/>
            <person name="Tonutti P."/>
            <person name="Arus P."/>
            <person name="Orellana A."/>
            <person name="Wells C."/>
            <person name="Main D."/>
            <person name="Vizzotto G."/>
            <person name="Silva H."/>
            <person name="Salamini F."/>
            <person name="Schmutz J."/>
            <person name="Morgante M."/>
            <person name="Rokhsar D.S."/>
        </authorList>
    </citation>
    <scope>NUCLEOTIDE SEQUENCE [LARGE SCALE GENOMIC DNA]</scope>
    <source>
        <strain evidence="15">cv. Nemared</strain>
    </source>
</reference>
<dbReference type="Pfam" id="PF00560">
    <property type="entry name" value="LRR_1"/>
    <property type="match status" value="4"/>
</dbReference>
<organism evidence="14 15">
    <name type="scientific">Prunus persica</name>
    <name type="common">Peach</name>
    <name type="synonym">Amygdalus persica</name>
    <dbReference type="NCBI Taxonomy" id="3760"/>
    <lineage>
        <taxon>Eukaryota</taxon>
        <taxon>Viridiplantae</taxon>
        <taxon>Streptophyta</taxon>
        <taxon>Embryophyta</taxon>
        <taxon>Tracheophyta</taxon>
        <taxon>Spermatophyta</taxon>
        <taxon>Magnoliopsida</taxon>
        <taxon>eudicotyledons</taxon>
        <taxon>Gunneridae</taxon>
        <taxon>Pentapetalae</taxon>
        <taxon>rosids</taxon>
        <taxon>fabids</taxon>
        <taxon>Rosales</taxon>
        <taxon>Rosaceae</taxon>
        <taxon>Amygdaloideae</taxon>
        <taxon>Amygdaleae</taxon>
        <taxon>Prunus</taxon>
    </lineage>
</organism>
<accession>A0A251QGA3</accession>
<keyword evidence="15" id="KW-1185">Reference proteome</keyword>
<dbReference type="PRINTS" id="PR00019">
    <property type="entry name" value="LEURICHRPT"/>
</dbReference>
<dbReference type="InterPro" id="IPR046956">
    <property type="entry name" value="RLP23-like"/>
</dbReference>
<dbReference type="InterPro" id="IPR032675">
    <property type="entry name" value="LRR_dom_sf"/>
</dbReference>
<dbReference type="InterPro" id="IPR013210">
    <property type="entry name" value="LRR_N_plant-typ"/>
</dbReference>
<evidence type="ECO:0000256" key="3">
    <source>
        <dbReference type="ARBA" id="ARBA00022614"/>
    </source>
</evidence>
<evidence type="ECO:0000256" key="9">
    <source>
        <dbReference type="ARBA" id="ARBA00023170"/>
    </source>
</evidence>
<name>A0A251QGA3_PRUPE</name>
<evidence type="ECO:0000256" key="5">
    <source>
        <dbReference type="ARBA" id="ARBA00022729"/>
    </source>
</evidence>
<evidence type="ECO:0000256" key="4">
    <source>
        <dbReference type="ARBA" id="ARBA00022692"/>
    </source>
</evidence>
<dbReference type="Proteomes" id="UP000006882">
    <property type="component" value="Chromosome G2"/>
</dbReference>
<proteinExistence type="inferred from homology"/>
<evidence type="ECO:0000256" key="11">
    <source>
        <dbReference type="SAM" id="Phobius"/>
    </source>
</evidence>
<dbReference type="Pfam" id="PF08263">
    <property type="entry name" value="LRRNT_2"/>
    <property type="match status" value="1"/>
</dbReference>
<dbReference type="GO" id="GO:0016020">
    <property type="term" value="C:membrane"/>
    <property type="evidence" value="ECO:0007669"/>
    <property type="project" value="UniProtKB-SubCell"/>
</dbReference>
<evidence type="ECO:0000256" key="8">
    <source>
        <dbReference type="ARBA" id="ARBA00023136"/>
    </source>
</evidence>
<feature type="signal peptide" evidence="12">
    <location>
        <begin position="1"/>
        <end position="24"/>
    </location>
</feature>
<evidence type="ECO:0000256" key="10">
    <source>
        <dbReference type="ARBA" id="ARBA00023180"/>
    </source>
</evidence>
<keyword evidence="5 12" id="KW-0732">Signal</keyword>
<protein>
    <recommendedName>
        <fullName evidence="13">Leucine-rich repeat-containing N-terminal plant-type domain-containing protein</fullName>
    </recommendedName>
</protein>
<dbReference type="InterPro" id="IPR001611">
    <property type="entry name" value="Leu-rich_rpt"/>
</dbReference>
<evidence type="ECO:0000256" key="12">
    <source>
        <dbReference type="SAM" id="SignalP"/>
    </source>
</evidence>
<sequence length="325" mass="36588">MQGHGRCLKLFLAFALLLLQYTQGGEVDHSQRDTNVTIRCIERERQALLAFKRGLVDKSDDLLSSWGSEAQKQDCCRWVGVSCSNQTGHVLQLDLSNEVVGGYFKFRDDATFMWKGGMRTYKSTLGLVKRIDLSSNKLTGEIPSEITHLVGLVSLNLSRNQLTGQITPEIGKLQSLDSLDLSRNHIYGRIPTSLAGIDRLGFLDLSYNNLSGKIPVGTQLQGFDPSFYVGNLQLCGPPLKKMCADEEERGPSEQSDFINQEDKEELITLGFYISMGLGFIVGFWGVCSTLIFSRSWRYAYLKFLNNLNDWLFVRIALLKRHLRDA</sequence>
<gene>
    <name evidence="14" type="ORF">PRUPE_2G155100</name>
</gene>
<dbReference type="Gramene" id="ONI22861">
    <property type="protein sequence ID" value="ONI22861"/>
    <property type="gene ID" value="PRUPE_2G155100"/>
</dbReference>
<evidence type="ECO:0000256" key="7">
    <source>
        <dbReference type="ARBA" id="ARBA00022989"/>
    </source>
</evidence>
<dbReference type="EMBL" id="CM007652">
    <property type="protein sequence ID" value="ONI22861.1"/>
    <property type="molecule type" value="Genomic_DNA"/>
</dbReference>
<feature type="transmembrane region" description="Helical" evidence="11">
    <location>
        <begin position="269"/>
        <end position="292"/>
    </location>
</feature>
<dbReference type="eggNOG" id="KOG0619">
    <property type="taxonomic scope" value="Eukaryota"/>
</dbReference>
<dbReference type="PANTHER" id="PTHR48063">
    <property type="entry name" value="LRR RECEPTOR-LIKE KINASE"/>
    <property type="match status" value="1"/>
</dbReference>
<evidence type="ECO:0000313" key="15">
    <source>
        <dbReference type="Proteomes" id="UP000006882"/>
    </source>
</evidence>
<dbReference type="STRING" id="3760.A0A251QGA3"/>
<keyword evidence="10" id="KW-0325">Glycoprotein</keyword>
<evidence type="ECO:0000313" key="14">
    <source>
        <dbReference type="EMBL" id="ONI22861.1"/>
    </source>
</evidence>
<keyword evidence="6" id="KW-0677">Repeat</keyword>
<comment type="similarity">
    <text evidence="2">Belongs to the RLP family.</text>
</comment>